<evidence type="ECO:0000256" key="1">
    <source>
        <dbReference type="SAM" id="Phobius"/>
    </source>
</evidence>
<dbReference type="Pfam" id="PF06092">
    <property type="entry name" value="DUF943"/>
    <property type="match status" value="1"/>
</dbReference>
<evidence type="ECO:0000313" key="3">
    <source>
        <dbReference type="Proteomes" id="UP000029462"/>
    </source>
</evidence>
<dbReference type="AlphaFoldDB" id="A0A090VA35"/>
<accession>A0A090VA35</accession>
<feature type="transmembrane region" description="Helical" evidence="1">
    <location>
        <begin position="7"/>
        <end position="26"/>
    </location>
</feature>
<sequence>MPIKKTISLGLLVIIALLGYWLWLSLRPVEIVAVHQEGSHSSVLVKSFPLTDKGKINWWLKNKEMLKDKYHIPVPDADGSFTVIFWYFGDGYKEEGKYERRCFEDMKTQANCIDKDKAFTVWNNPSNVISFGVNDGEYRINDKGEMIKTEYH</sequence>
<proteinExistence type="predicted"/>
<keyword evidence="1" id="KW-0812">Transmembrane</keyword>
<dbReference type="Proteomes" id="UP000029462">
    <property type="component" value="Unassembled WGS sequence"/>
</dbReference>
<dbReference type="InterPro" id="IPR010351">
    <property type="entry name" value="DUF943"/>
</dbReference>
<reference evidence="2 3" key="1">
    <citation type="submission" date="2014-09" db="EMBL/GenBank/DDBJ databases">
        <title>Whole genome shotgun sequence of Escherichia vulneris NBRC 102420.</title>
        <authorList>
            <person name="Yoshida Y."/>
            <person name="Hosoyama A."/>
            <person name="Tsuchikane K."/>
            <person name="Ohji S."/>
            <person name="Ichikawa N."/>
            <person name="Kimura A."/>
            <person name="Yamazoe A."/>
            <person name="Ezaki T."/>
            <person name="Fujita N."/>
        </authorList>
    </citation>
    <scope>NUCLEOTIDE SEQUENCE [LARGE SCALE GENOMIC DNA]</scope>
    <source>
        <strain evidence="2 3">NBRC 102420</strain>
    </source>
</reference>
<keyword evidence="1" id="KW-0472">Membrane</keyword>
<protein>
    <submittedName>
        <fullName evidence="2">Uncharacterized protein</fullName>
    </submittedName>
</protein>
<dbReference type="EMBL" id="BBMZ01000031">
    <property type="protein sequence ID" value="GAL60189.1"/>
    <property type="molecule type" value="Genomic_DNA"/>
</dbReference>
<keyword evidence="3" id="KW-1185">Reference proteome</keyword>
<gene>
    <name evidence="2" type="ORF">EV102420_31_00160</name>
</gene>
<evidence type="ECO:0000313" key="2">
    <source>
        <dbReference type="EMBL" id="GAL60189.1"/>
    </source>
</evidence>
<keyword evidence="1" id="KW-1133">Transmembrane helix</keyword>
<comment type="caution">
    <text evidence="2">The sequence shown here is derived from an EMBL/GenBank/DDBJ whole genome shotgun (WGS) entry which is preliminary data.</text>
</comment>
<organism evidence="2 3">
    <name type="scientific">Pseudescherichia vulneris NBRC 102420</name>
    <dbReference type="NCBI Taxonomy" id="1115515"/>
    <lineage>
        <taxon>Bacteria</taxon>
        <taxon>Pseudomonadati</taxon>
        <taxon>Pseudomonadota</taxon>
        <taxon>Gammaproteobacteria</taxon>
        <taxon>Enterobacterales</taxon>
        <taxon>Enterobacteriaceae</taxon>
        <taxon>Pseudescherichia</taxon>
    </lineage>
</organism>
<dbReference type="eggNOG" id="ENOG5031VW6">
    <property type="taxonomic scope" value="Bacteria"/>
</dbReference>
<name>A0A090VA35_PSEVU</name>